<dbReference type="CDD" id="cd00090">
    <property type="entry name" value="HTH_ARSR"/>
    <property type="match status" value="1"/>
</dbReference>
<dbReference type="EMBL" id="BJWH01000008">
    <property type="protein sequence ID" value="GEL98418.1"/>
    <property type="molecule type" value="Genomic_DNA"/>
</dbReference>
<organism evidence="2 3">
    <name type="scientific">Cellulomonas terrae</name>
    <dbReference type="NCBI Taxonomy" id="311234"/>
    <lineage>
        <taxon>Bacteria</taxon>
        <taxon>Bacillati</taxon>
        <taxon>Actinomycetota</taxon>
        <taxon>Actinomycetes</taxon>
        <taxon>Micrococcales</taxon>
        <taxon>Cellulomonadaceae</taxon>
        <taxon>Cellulomonas</taxon>
    </lineage>
</organism>
<evidence type="ECO:0000259" key="1">
    <source>
        <dbReference type="PROSITE" id="PS50987"/>
    </source>
</evidence>
<comment type="caution">
    <text evidence="2">The sequence shown here is derived from an EMBL/GenBank/DDBJ whole genome shotgun (WGS) entry which is preliminary data.</text>
</comment>
<dbReference type="PANTHER" id="PTHR38600:SF2">
    <property type="entry name" value="SLL0088 PROTEIN"/>
    <property type="match status" value="1"/>
</dbReference>
<dbReference type="PRINTS" id="PR00778">
    <property type="entry name" value="HTHARSR"/>
</dbReference>
<dbReference type="Proteomes" id="UP000321049">
    <property type="component" value="Unassembled WGS sequence"/>
</dbReference>
<dbReference type="OrthoDB" id="9806976at2"/>
<accession>A0A511JK82</accession>
<evidence type="ECO:0000313" key="3">
    <source>
        <dbReference type="Proteomes" id="UP000321049"/>
    </source>
</evidence>
<dbReference type="InterPro" id="IPR036390">
    <property type="entry name" value="WH_DNA-bd_sf"/>
</dbReference>
<evidence type="ECO:0000313" key="2">
    <source>
        <dbReference type="EMBL" id="GEL98418.1"/>
    </source>
</evidence>
<dbReference type="SMART" id="SM00418">
    <property type="entry name" value="HTH_ARSR"/>
    <property type="match status" value="1"/>
</dbReference>
<dbReference type="Pfam" id="PF12840">
    <property type="entry name" value="HTH_20"/>
    <property type="match status" value="1"/>
</dbReference>
<dbReference type="SUPFAM" id="SSF46785">
    <property type="entry name" value="Winged helix' DNA-binding domain"/>
    <property type="match status" value="1"/>
</dbReference>
<proteinExistence type="predicted"/>
<protein>
    <submittedName>
        <fullName evidence="2">Transcriptional regulator</fullName>
    </submittedName>
</protein>
<dbReference type="PROSITE" id="PS50987">
    <property type="entry name" value="HTH_ARSR_2"/>
    <property type="match status" value="1"/>
</dbReference>
<dbReference type="InterPro" id="IPR036388">
    <property type="entry name" value="WH-like_DNA-bd_sf"/>
</dbReference>
<keyword evidence="3" id="KW-1185">Reference proteome</keyword>
<dbReference type="AlphaFoldDB" id="A0A511JK82"/>
<dbReference type="RefSeq" id="WP_146845933.1">
    <property type="nucleotide sequence ID" value="NZ_BJWH01000008.1"/>
</dbReference>
<dbReference type="InterPro" id="IPR001845">
    <property type="entry name" value="HTH_ArsR_DNA-bd_dom"/>
</dbReference>
<gene>
    <name evidence="2" type="ORF">CTE05_19650</name>
</gene>
<dbReference type="NCBIfam" id="NF033788">
    <property type="entry name" value="HTH_metalloreg"/>
    <property type="match status" value="1"/>
</dbReference>
<name>A0A511JK82_9CELL</name>
<dbReference type="GO" id="GO:0003700">
    <property type="term" value="F:DNA-binding transcription factor activity"/>
    <property type="evidence" value="ECO:0007669"/>
    <property type="project" value="InterPro"/>
</dbReference>
<dbReference type="InterPro" id="IPR011991">
    <property type="entry name" value="ArsR-like_HTH"/>
</dbReference>
<dbReference type="Gene3D" id="1.10.10.10">
    <property type="entry name" value="Winged helix-like DNA-binding domain superfamily/Winged helix DNA-binding domain"/>
    <property type="match status" value="1"/>
</dbReference>
<dbReference type="PANTHER" id="PTHR38600">
    <property type="entry name" value="TRANSCRIPTIONAL REGULATORY PROTEIN"/>
    <property type="match status" value="1"/>
</dbReference>
<sequence length="111" mass="12172">MLNNGELDKVFKALSDATRRAMVERLVRGPVSVSQLAEPFEMSLPAVHQHLAVLEDAGIVTSHKTGRVRTVQLATDALTGAGEWMGRQRLPAERRLDRLGAFLDPTQGPRS</sequence>
<feature type="domain" description="HTH arsR-type" evidence="1">
    <location>
        <begin position="1"/>
        <end position="93"/>
    </location>
</feature>
<reference evidence="2 3" key="1">
    <citation type="submission" date="2019-07" db="EMBL/GenBank/DDBJ databases">
        <title>Whole genome shotgun sequence of Cellulomonas terrae NBRC 100819.</title>
        <authorList>
            <person name="Hosoyama A."/>
            <person name="Uohara A."/>
            <person name="Ohji S."/>
            <person name="Ichikawa N."/>
        </authorList>
    </citation>
    <scope>NUCLEOTIDE SEQUENCE [LARGE SCALE GENOMIC DNA]</scope>
    <source>
        <strain evidence="2 3">NBRC 100819</strain>
    </source>
</reference>